<dbReference type="Proteomes" id="UP001165289">
    <property type="component" value="Unassembled WGS sequence"/>
</dbReference>
<reference evidence="1 2" key="1">
    <citation type="journal article" date="2023" name="BMC Biol.">
        <title>The compact genome of the sponge Oopsacas minuta (Hexactinellida) is lacking key metazoan core genes.</title>
        <authorList>
            <person name="Santini S."/>
            <person name="Schenkelaars Q."/>
            <person name="Jourda C."/>
            <person name="Duchesne M."/>
            <person name="Belahbib H."/>
            <person name="Rocher C."/>
            <person name="Selva M."/>
            <person name="Riesgo A."/>
            <person name="Vervoort M."/>
            <person name="Leys S.P."/>
            <person name="Kodjabachian L."/>
            <person name="Le Bivic A."/>
            <person name="Borchiellini C."/>
            <person name="Claverie J.M."/>
            <person name="Renard E."/>
        </authorList>
    </citation>
    <scope>NUCLEOTIDE SEQUENCE [LARGE SCALE GENOMIC DNA]</scope>
    <source>
        <strain evidence="1">SPO-2</strain>
    </source>
</reference>
<organism evidence="1 2">
    <name type="scientific">Oopsacas minuta</name>
    <dbReference type="NCBI Taxonomy" id="111878"/>
    <lineage>
        <taxon>Eukaryota</taxon>
        <taxon>Metazoa</taxon>
        <taxon>Porifera</taxon>
        <taxon>Hexactinellida</taxon>
        <taxon>Hexasterophora</taxon>
        <taxon>Lyssacinosida</taxon>
        <taxon>Leucopsacidae</taxon>
        <taxon>Oopsacas</taxon>
    </lineage>
</organism>
<keyword evidence="2" id="KW-1185">Reference proteome</keyword>
<dbReference type="AlphaFoldDB" id="A0AAV7KID4"/>
<dbReference type="EMBL" id="JAKMXF010000021">
    <property type="protein sequence ID" value="KAI6661152.1"/>
    <property type="molecule type" value="Genomic_DNA"/>
</dbReference>
<accession>A0AAV7KID4</accession>
<name>A0AAV7KID4_9METZ</name>
<proteinExistence type="predicted"/>
<comment type="caution">
    <text evidence="1">The sequence shown here is derived from an EMBL/GenBank/DDBJ whole genome shotgun (WGS) entry which is preliminary data.</text>
</comment>
<gene>
    <name evidence="1" type="ORF">LOD99_10174</name>
</gene>
<evidence type="ECO:0000313" key="1">
    <source>
        <dbReference type="EMBL" id="KAI6661152.1"/>
    </source>
</evidence>
<sequence length="90" mass="9933">MYSIQALSGCVTFGKIYESTRNLFYAHLRLEEECISCQLDDHDVNPIPNIAGSVLSWAGISLGPFLNEASPIYACMSSNSKSKLWVLTLC</sequence>
<protein>
    <submittedName>
        <fullName evidence="1">Uncharacterized protein</fullName>
    </submittedName>
</protein>
<evidence type="ECO:0000313" key="2">
    <source>
        <dbReference type="Proteomes" id="UP001165289"/>
    </source>
</evidence>